<keyword evidence="1" id="KW-0472">Membrane</keyword>
<proteinExistence type="predicted"/>
<feature type="transmembrane region" description="Helical" evidence="1">
    <location>
        <begin position="30"/>
        <end position="49"/>
    </location>
</feature>
<dbReference type="InterPro" id="IPR010559">
    <property type="entry name" value="Sig_transdc_His_kin_internal"/>
</dbReference>
<keyword evidence="4" id="KW-1185">Reference proteome</keyword>
<evidence type="ECO:0000313" key="3">
    <source>
        <dbReference type="EMBL" id="MCG2617512.1"/>
    </source>
</evidence>
<keyword evidence="3" id="KW-0808">Transferase</keyword>
<feature type="domain" description="Signal transduction histidine kinase internal region" evidence="2">
    <location>
        <begin position="191"/>
        <end position="267"/>
    </location>
</feature>
<dbReference type="PANTHER" id="PTHR34220">
    <property type="entry name" value="SENSOR HISTIDINE KINASE YPDA"/>
    <property type="match status" value="1"/>
</dbReference>
<sequence>MSKAVSTKPLEKNSFEHMNWIKRTGFGSRYISFYELLIWLIYVCVFKYSDYASSSHLPRMRANFPFPELIIFAIATTLYVIPFYRWLGPFFLKKKWRIGLFFFTLFYFLFVAKWTNLLVSYLFLQNNHSEVMQLFYEKQYQWYLHSVGLRGYKLTETMFDLLAFVSVMFTRYAFETEQKKHALEKDNLVLQLETLKAQLHPHFLFNTLNSIYGMSLTGEPDTPEYILRLSDMMRYILYDCQQSKVQLEKDLEFLDNYLQMEKKRYPQADIEFSVENNAPGQYKIAPLLLIPFLENSFKHGSHRVMDSGYIRGKLIVHDKELEFDLSNSIILTTPQQKAAYGGVGIANVKKRLALYYPGTHTLKIEEDQSTYSVKLKISLTK</sequence>
<dbReference type="RefSeq" id="WP_237876283.1">
    <property type="nucleotide sequence ID" value="NZ_JAKLTR010000022.1"/>
</dbReference>
<keyword evidence="1" id="KW-1133">Transmembrane helix</keyword>
<name>A0ABS9KYP8_9BACT</name>
<evidence type="ECO:0000256" key="1">
    <source>
        <dbReference type="SAM" id="Phobius"/>
    </source>
</evidence>
<reference evidence="3" key="1">
    <citation type="submission" date="2022-01" db="EMBL/GenBank/DDBJ databases">
        <authorList>
            <person name="Jo J.-H."/>
            <person name="Im W.-T."/>
        </authorList>
    </citation>
    <scope>NUCLEOTIDE SEQUENCE</scope>
    <source>
        <strain evidence="3">NA20</strain>
    </source>
</reference>
<evidence type="ECO:0000313" key="4">
    <source>
        <dbReference type="Proteomes" id="UP001165367"/>
    </source>
</evidence>
<feature type="transmembrane region" description="Helical" evidence="1">
    <location>
        <begin position="99"/>
        <end position="124"/>
    </location>
</feature>
<accession>A0ABS9KYP8</accession>
<keyword evidence="1" id="KW-0812">Transmembrane</keyword>
<dbReference type="EMBL" id="JAKLTR010000022">
    <property type="protein sequence ID" value="MCG2617512.1"/>
    <property type="molecule type" value="Genomic_DNA"/>
</dbReference>
<evidence type="ECO:0000259" key="2">
    <source>
        <dbReference type="Pfam" id="PF06580"/>
    </source>
</evidence>
<feature type="transmembrane region" description="Helical" evidence="1">
    <location>
        <begin position="69"/>
        <end position="87"/>
    </location>
</feature>
<keyword evidence="3" id="KW-0418">Kinase</keyword>
<protein>
    <submittedName>
        <fullName evidence="3">Sensor histidine kinase</fullName>
    </submittedName>
</protein>
<dbReference type="InterPro" id="IPR050640">
    <property type="entry name" value="Bact_2-comp_sensor_kinase"/>
</dbReference>
<dbReference type="PANTHER" id="PTHR34220:SF7">
    <property type="entry name" value="SENSOR HISTIDINE KINASE YPDA"/>
    <property type="match status" value="1"/>
</dbReference>
<comment type="caution">
    <text evidence="3">The sequence shown here is derived from an EMBL/GenBank/DDBJ whole genome shotgun (WGS) entry which is preliminary data.</text>
</comment>
<dbReference type="Proteomes" id="UP001165367">
    <property type="component" value="Unassembled WGS sequence"/>
</dbReference>
<dbReference type="Pfam" id="PF06580">
    <property type="entry name" value="His_kinase"/>
    <property type="match status" value="1"/>
</dbReference>
<organism evidence="3 4">
    <name type="scientific">Terrimonas ginsenosidimutans</name>
    <dbReference type="NCBI Taxonomy" id="2908004"/>
    <lineage>
        <taxon>Bacteria</taxon>
        <taxon>Pseudomonadati</taxon>
        <taxon>Bacteroidota</taxon>
        <taxon>Chitinophagia</taxon>
        <taxon>Chitinophagales</taxon>
        <taxon>Chitinophagaceae</taxon>
        <taxon>Terrimonas</taxon>
    </lineage>
</organism>
<dbReference type="GO" id="GO:0016301">
    <property type="term" value="F:kinase activity"/>
    <property type="evidence" value="ECO:0007669"/>
    <property type="project" value="UniProtKB-KW"/>
</dbReference>
<gene>
    <name evidence="3" type="ORF">LZZ85_24650</name>
</gene>